<dbReference type="CDD" id="cd04301">
    <property type="entry name" value="NAT_SF"/>
    <property type="match status" value="1"/>
</dbReference>
<dbReference type="Proteomes" id="UP001501565">
    <property type="component" value="Unassembled WGS sequence"/>
</dbReference>
<keyword evidence="2" id="KW-0012">Acyltransferase</keyword>
<feature type="domain" description="N-acetyltransferase" evidence="3">
    <location>
        <begin position="4"/>
        <end position="163"/>
    </location>
</feature>
<dbReference type="PANTHER" id="PTHR10908:SF0">
    <property type="entry name" value="SEROTONIN N-ACETYLTRANSFERASE"/>
    <property type="match status" value="1"/>
</dbReference>
<dbReference type="InterPro" id="IPR000182">
    <property type="entry name" value="GNAT_dom"/>
</dbReference>
<dbReference type="PROSITE" id="PS51186">
    <property type="entry name" value="GNAT"/>
    <property type="match status" value="1"/>
</dbReference>
<dbReference type="RefSeq" id="WP_344799948.1">
    <property type="nucleotide sequence ID" value="NZ_BAABBN010000012.1"/>
</dbReference>
<name>A0ABP7N3E6_9GAMM</name>
<organism evidence="4 5">
    <name type="scientific">Litoribacillus peritrichatus</name>
    <dbReference type="NCBI Taxonomy" id="718191"/>
    <lineage>
        <taxon>Bacteria</taxon>
        <taxon>Pseudomonadati</taxon>
        <taxon>Pseudomonadota</taxon>
        <taxon>Gammaproteobacteria</taxon>
        <taxon>Oceanospirillales</taxon>
        <taxon>Oceanospirillaceae</taxon>
        <taxon>Litoribacillus</taxon>
    </lineage>
</organism>
<proteinExistence type="predicted"/>
<evidence type="ECO:0000256" key="1">
    <source>
        <dbReference type="ARBA" id="ARBA00022679"/>
    </source>
</evidence>
<evidence type="ECO:0000313" key="5">
    <source>
        <dbReference type="Proteomes" id="UP001501565"/>
    </source>
</evidence>
<dbReference type="EMBL" id="BAABBN010000012">
    <property type="protein sequence ID" value="GAA3935925.1"/>
    <property type="molecule type" value="Genomic_DNA"/>
</dbReference>
<sequence>MSKMNIRQVNEQDLNRCYEIETAAYAGDEAASKSKILKRIKTYPEGFVVLENNEQILGFVNCGATHKVQLSDEEFKELVGHDAEGEHIVIMSVAIHPDFQGQGYASQLLTHFIHIMRNMNKQDIYLICQRELTAMYAKFGFVDLGPSESEHGGLSWHEMSLVL</sequence>
<comment type="caution">
    <text evidence="4">The sequence shown here is derived from an EMBL/GenBank/DDBJ whole genome shotgun (WGS) entry which is preliminary data.</text>
</comment>
<dbReference type="InterPro" id="IPR016181">
    <property type="entry name" value="Acyl_CoA_acyltransferase"/>
</dbReference>
<dbReference type="SUPFAM" id="SSF55729">
    <property type="entry name" value="Acyl-CoA N-acyltransferases (Nat)"/>
    <property type="match status" value="1"/>
</dbReference>
<dbReference type="InterPro" id="IPR051635">
    <property type="entry name" value="SNAT-like"/>
</dbReference>
<gene>
    <name evidence="4" type="ORF">GCM10022277_35510</name>
</gene>
<accession>A0ABP7N3E6</accession>
<dbReference type="Pfam" id="PF00583">
    <property type="entry name" value="Acetyltransf_1"/>
    <property type="match status" value="1"/>
</dbReference>
<keyword evidence="1" id="KW-0808">Transferase</keyword>
<evidence type="ECO:0000256" key="2">
    <source>
        <dbReference type="ARBA" id="ARBA00023315"/>
    </source>
</evidence>
<protein>
    <submittedName>
        <fullName evidence="4">GNAT family N-acetyltransferase</fullName>
    </submittedName>
</protein>
<reference evidence="5" key="1">
    <citation type="journal article" date="2019" name="Int. J. Syst. Evol. Microbiol.">
        <title>The Global Catalogue of Microorganisms (GCM) 10K type strain sequencing project: providing services to taxonomists for standard genome sequencing and annotation.</title>
        <authorList>
            <consortium name="The Broad Institute Genomics Platform"/>
            <consortium name="The Broad Institute Genome Sequencing Center for Infectious Disease"/>
            <person name="Wu L."/>
            <person name="Ma J."/>
        </authorList>
    </citation>
    <scope>NUCLEOTIDE SEQUENCE [LARGE SCALE GENOMIC DNA]</scope>
    <source>
        <strain evidence="5">JCM 17551</strain>
    </source>
</reference>
<dbReference type="Gene3D" id="3.40.630.30">
    <property type="match status" value="1"/>
</dbReference>
<evidence type="ECO:0000313" key="4">
    <source>
        <dbReference type="EMBL" id="GAA3935925.1"/>
    </source>
</evidence>
<evidence type="ECO:0000259" key="3">
    <source>
        <dbReference type="PROSITE" id="PS51186"/>
    </source>
</evidence>
<dbReference type="PANTHER" id="PTHR10908">
    <property type="entry name" value="SEROTONIN N-ACETYLTRANSFERASE"/>
    <property type="match status" value="1"/>
</dbReference>
<keyword evidence="5" id="KW-1185">Reference proteome</keyword>